<protein>
    <submittedName>
        <fullName evidence="9">General substrate transporter</fullName>
    </submittedName>
</protein>
<feature type="transmembrane region" description="Helical" evidence="7">
    <location>
        <begin position="419"/>
        <end position="442"/>
    </location>
</feature>
<dbReference type="Pfam" id="PF00083">
    <property type="entry name" value="Sugar_tr"/>
    <property type="match status" value="1"/>
</dbReference>
<comment type="caution">
    <text evidence="9">The sequence shown here is derived from an EMBL/GenBank/DDBJ whole genome shotgun (WGS) entry which is preliminary data.</text>
</comment>
<keyword evidence="5 7" id="KW-0472">Membrane</keyword>
<gene>
    <name evidence="9" type="ORF">BJX68DRAFT_278028</name>
</gene>
<sequence length="518" mass="57675">MDHEKAQSENVEQCNTVETHPPPTVAKGEPLMRSNLDDLGIWEGLLRYKTVTTIAMAAAFSAALDGYQINLNGGVVSNKGFIRQMTDPEETIIEGKYVSAWGGIQSAGQTVGQILLQYVTEGYGRKTALYIIWLTFVISVFIETFATHWEHWLVAKLFSGMGVGMLQSTLPLYLSEISPTQLRGFLINAYSFWFVIGQLFASVALNRLNATDPYNFRTPIYTQWAMVGIAGIIFVLIPESPWWLVGKDRFEKAEKVLTMCNGRVEGYDTQQQIPRGMWAVFQGRNLLRFLIAAWPKITQQFVGLSVFNTYATYFFQYAGNTDPFLVTLILSCVQIISMILTCTLTDRFGRRPLTVYPYGVTVLSVLALGIVGCFDYTQPSLSSLLIFFACLATFSTTGASAIGYAYAAEIPSQRLRAQTAGWSLALSNMLATMFSFCTPLMINQGVTKWGVKTGFFFAATGLISVVIAWFILPEVTRRTPGEIDELFEKRVNLRKFDKYVTEAQTNAAHLARDGEGNA</sequence>
<evidence type="ECO:0000256" key="7">
    <source>
        <dbReference type="SAM" id="Phobius"/>
    </source>
</evidence>
<dbReference type="PANTHER" id="PTHR48022">
    <property type="entry name" value="PLASTIDIC GLUCOSE TRANSPORTER 4"/>
    <property type="match status" value="1"/>
</dbReference>
<feature type="transmembrane region" description="Helical" evidence="7">
    <location>
        <begin position="356"/>
        <end position="377"/>
    </location>
</feature>
<organism evidence="9 10">
    <name type="scientific">Aspergillus pseudodeflectus</name>
    <dbReference type="NCBI Taxonomy" id="176178"/>
    <lineage>
        <taxon>Eukaryota</taxon>
        <taxon>Fungi</taxon>
        <taxon>Dikarya</taxon>
        <taxon>Ascomycota</taxon>
        <taxon>Pezizomycotina</taxon>
        <taxon>Eurotiomycetes</taxon>
        <taxon>Eurotiomycetidae</taxon>
        <taxon>Eurotiales</taxon>
        <taxon>Aspergillaceae</taxon>
        <taxon>Aspergillus</taxon>
        <taxon>Aspergillus subgen. Nidulantes</taxon>
    </lineage>
</organism>
<keyword evidence="3 7" id="KW-0812">Transmembrane</keyword>
<feature type="transmembrane region" description="Helical" evidence="7">
    <location>
        <begin position="324"/>
        <end position="344"/>
    </location>
</feature>
<dbReference type="PROSITE" id="PS50850">
    <property type="entry name" value="MFS"/>
    <property type="match status" value="1"/>
</dbReference>
<dbReference type="InterPro" id="IPR005828">
    <property type="entry name" value="MFS_sugar_transport-like"/>
</dbReference>
<proteinExistence type="inferred from homology"/>
<feature type="region of interest" description="Disordered" evidence="6">
    <location>
        <begin position="1"/>
        <end position="30"/>
    </location>
</feature>
<dbReference type="EMBL" id="JBFXLR010000046">
    <property type="protein sequence ID" value="KAL2843389.1"/>
    <property type="molecule type" value="Genomic_DNA"/>
</dbReference>
<dbReference type="PROSITE" id="PS00217">
    <property type="entry name" value="SUGAR_TRANSPORT_2"/>
    <property type="match status" value="1"/>
</dbReference>
<feature type="compositionally biased region" description="Polar residues" evidence="6">
    <location>
        <begin position="8"/>
        <end position="18"/>
    </location>
</feature>
<comment type="similarity">
    <text evidence="2">Belongs to the major facilitator superfamily. Sugar transporter (TC 2.A.1.1) family.</text>
</comment>
<feature type="transmembrane region" description="Helical" evidence="7">
    <location>
        <begin position="224"/>
        <end position="245"/>
    </location>
</feature>
<feature type="transmembrane region" description="Helical" evidence="7">
    <location>
        <begin position="454"/>
        <end position="472"/>
    </location>
</feature>
<evidence type="ECO:0000256" key="3">
    <source>
        <dbReference type="ARBA" id="ARBA00022692"/>
    </source>
</evidence>
<dbReference type="InterPro" id="IPR036259">
    <property type="entry name" value="MFS_trans_sf"/>
</dbReference>
<comment type="subcellular location">
    <subcellularLocation>
        <location evidence="1">Membrane</location>
        <topology evidence="1">Multi-pass membrane protein</topology>
    </subcellularLocation>
</comment>
<dbReference type="GeneID" id="98163611"/>
<dbReference type="InterPro" id="IPR020846">
    <property type="entry name" value="MFS_dom"/>
</dbReference>
<feature type="transmembrane region" description="Helical" evidence="7">
    <location>
        <begin position="383"/>
        <end position="407"/>
    </location>
</feature>
<evidence type="ECO:0000256" key="5">
    <source>
        <dbReference type="ARBA" id="ARBA00023136"/>
    </source>
</evidence>
<feature type="domain" description="Major facilitator superfamily (MFS) profile" evidence="8">
    <location>
        <begin position="54"/>
        <end position="476"/>
    </location>
</feature>
<dbReference type="Proteomes" id="UP001610444">
    <property type="component" value="Unassembled WGS sequence"/>
</dbReference>
<keyword evidence="4 7" id="KW-1133">Transmembrane helix</keyword>
<evidence type="ECO:0000313" key="9">
    <source>
        <dbReference type="EMBL" id="KAL2843389.1"/>
    </source>
</evidence>
<dbReference type="PANTHER" id="PTHR48022:SF2">
    <property type="entry name" value="PLASTIDIC GLUCOSE TRANSPORTER 4"/>
    <property type="match status" value="1"/>
</dbReference>
<accession>A0ABR4JUX8</accession>
<evidence type="ECO:0000256" key="6">
    <source>
        <dbReference type="SAM" id="MobiDB-lite"/>
    </source>
</evidence>
<dbReference type="Gene3D" id="1.20.1250.20">
    <property type="entry name" value="MFS general substrate transporter like domains"/>
    <property type="match status" value="1"/>
</dbReference>
<dbReference type="InterPro" id="IPR005829">
    <property type="entry name" value="Sugar_transporter_CS"/>
</dbReference>
<evidence type="ECO:0000256" key="1">
    <source>
        <dbReference type="ARBA" id="ARBA00004141"/>
    </source>
</evidence>
<evidence type="ECO:0000256" key="2">
    <source>
        <dbReference type="ARBA" id="ARBA00010992"/>
    </source>
</evidence>
<name>A0ABR4JUX8_9EURO</name>
<feature type="transmembrane region" description="Helical" evidence="7">
    <location>
        <begin position="152"/>
        <end position="173"/>
    </location>
</feature>
<dbReference type="SUPFAM" id="SSF103473">
    <property type="entry name" value="MFS general substrate transporter"/>
    <property type="match status" value="1"/>
</dbReference>
<feature type="transmembrane region" description="Helical" evidence="7">
    <location>
        <begin position="127"/>
        <end position="146"/>
    </location>
</feature>
<reference evidence="9 10" key="1">
    <citation type="submission" date="2024-07" db="EMBL/GenBank/DDBJ databases">
        <title>Section-level genome sequencing and comparative genomics of Aspergillus sections Usti and Cavernicolus.</title>
        <authorList>
            <consortium name="Lawrence Berkeley National Laboratory"/>
            <person name="Nybo J.L."/>
            <person name="Vesth T.C."/>
            <person name="Theobald S."/>
            <person name="Frisvad J.C."/>
            <person name="Larsen T.O."/>
            <person name="Kjaerboelling I."/>
            <person name="Rothschild-Mancinelli K."/>
            <person name="Lyhne E.K."/>
            <person name="Kogle M.E."/>
            <person name="Barry K."/>
            <person name="Clum A."/>
            <person name="Na H."/>
            <person name="Ledsgaard L."/>
            <person name="Lin J."/>
            <person name="Lipzen A."/>
            <person name="Kuo A."/>
            <person name="Riley R."/>
            <person name="Mondo S."/>
            <person name="LaButti K."/>
            <person name="Haridas S."/>
            <person name="Pangalinan J."/>
            <person name="Salamov A.A."/>
            <person name="Simmons B.A."/>
            <person name="Magnuson J.K."/>
            <person name="Chen J."/>
            <person name="Drula E."/>
            <person name="Henrissat B."/>
            <person name="Wiebenga A."/>
            <person name="Lubbers R.J."/>
            <person name="Gomes A.C."/>
            <person name="Macurrencykelacurrency M.R."/>
            <person name="Stajich J."/>
            <person name="Grigoriev I.V."/>
            <person name="Mortensen U.H."/>
            <person name="De vries R.P."/>
            <person name="Baker S.E."/>
            <person name="Andersen M.R."/>
        </authorList>
    </citation>
    <scope>NUCLEOTIDE SEQUENCE [LARGE SCALE GENOMIC DNA]</scope>
    <source>
        <strain evidence="9 10">CBS 756.74</strain>
    </source>
</reference>
<evidence type="ECO:0000259" key="8">
    <source>
        <dbReference type="PROSITE" id="PS50850"/>
    </source>
</evidence>
<evidence type="ECO:0000256" key="4">
    <source>
        <dbReference type="ARBA" id="ARBA00022989"/>
    </source>
</evidence>
<dbReference type="InterPro" id="IPR050360">
    <property type="entry name" value="MFS_Sugar_Transporters"/>
</dbReference>
<keyword evidence="10" id="KW-1185">Reference proteome</keyword>
<evidence type="ECO:0000313" key="10">
    <source>
        <dbReference type="Proteomes" id="UP001610444"/>
    </source>
</evidence>
<feature type="transmembrane region" description="Helical" evidence="7">
    <location>
        <begin position="185"/>
        <end position="204"/>
    </location>
</feature>
<dbReference type="RefSeq" id="XP_070895567.1">
    <property type="nucleotide sequence ID" value="XM_071048447.1"/>
</dbReference>